<evidence type="ECO:0000313" key="17">
    <source>
        <dbReference type="Proteomes" id="UP000054097"/>
    </source>
</evidence>
<dbReference type="InterPro" id="IPR017927">
    <property type="entry name" value="FAD-bd_FR_type"/>
</dbReference>
<keyword evidence="14" id="KW-0503">Monooxygenase</keyword>
<dbReference type="Gene3D" id="3.40.50.80">
    <property type="entry name" value="Nucleotide-binding domain of ferredoxin-NADP reductase (FNR) module"/>
    <property type="match status" value="1"/>
</dbReference>
<keyword evidence="13" id="KW-0408">Iron</keyword>
<dbReference type="InterPro" id="IPR001433">
    <property type="entry name" value="OxRdtase_FAD/NAD-bd"/>
</dbReference>
<dbReference type="AlphaFoldDB" id="A0A0C2XBN3"/>
<sequence>MSFTSVISRFIYGYPIAGEDDQDDAQCTPIPQPPTIPLLGNAFTLDKHTPYMSFQLLWKTYGDIYCLAFPGRRVNFINSHALTLEVLDEKRFHKNVAGGLVELRGLVGDGLFTAFHGEPNWAIAHRILTPAFSPAQIKGMFDDMFDICSQLILKWERYGPEYAINPAEDFTRLAFDTVSLCTMGYRVNSFYNDAIHPFVTSMGAYLLEAQRRTPLPEPIKGMTTSSQWELDRKSMNQTVDKVIGDRRKSGETRGDLLDLMLEGKDPQTGEGLSEENIRYQLLTFLIAGHETTSGMLSFIIYELLKAPHAYNKVKEEVDTVLQGKPIQPGHLGKLPYIVAVMREGLRLHPPAAVIGVTPFEDEIIGGKYKIRKELELPEGMSYSAGDYLAILPTNPLVSVKRVLKHFHLSEEATVTINATGSTTLPTGKPVEIKQILSGYVELSQPASKRNLETLIDVAEGDDKIALRTLADNYREAVVDRRLSVLDLLCTYPSLKVSLSTYLNMLPAMRVRQYSISSSPLWNPTRVTLTVSVINAPAISGTGERFLGVASNFLADLRPGDLVQLMTRPSATVFSLPADTNVPLVLFCAGTGLAPMRGFIQERAMQVQSGRKDVGKILLFFGCRNPESDYLYGDTDLKKWIEMGVVDVRPAFSRAPHLSEGCKYVQHRVLHDALDVKDYYKRKAKFFTCGGTAVAAGVREACISLIESDVGSREEAIESFKKLQKERYATDIFG</sequence>
<dbReference type="GO" id="GO:0004497">
    <property type="term" value="F:monooxygenase activity"/>
    <property type="evidence" value="ECO:0007669"/>
    <property type="project" value="UniProtKB-KW"/>
</dbReference>
<dbReference type="InterPro" id="IPR001709">
    <property type="entry name" value="Flavoprot_Pyr_Nucl_cyt_Rdtase"/>
</dbReference>
<dbReference type="OrthoDB" id="3147320at2759"/>
<dbReference type="SUPFAM" id="SSF52343">
    <property type="entry name" value="Ferredoxin reductase-like, C-terminal NADP-linked domain"/>
    <property type="match status" value="1"/>
</dbReference>
<keyword evidence="10" id="KW-0274">FAD</keyword>
<keyword evidence="8" id="KW-0288">FMN</keyword>
<reference evidence="16 17" key="1">
    <citation type="submission" date="2014-04" db="EMBL/GenBank/DDBJ databases">
        <authorList>
            <consortium name="DOE Joint Genome Institute"/>
            <person name="Kuo A."/>
            <person name="Zuccaro A."/>
            <person name="Kohler A."/>
            <person name="Nagy L.G."/>
            <person name="Floudas D."/>
            <person name="Copeland A."/>
            <person name="Barry K.W."/>
            <person name="Cichocki N."/>
            <person name="Veneault-Fourrey C."/>
            <person name="LaButti K."/>
            <person name="Lindquist E.A."/>
            <person name="Lipzen A."/>
            <person name="Lundell T."/>
            <person name="Morin E."/>
            <person name="Murat C."/>
            <person name="Sun H."/>
            <person name="Tunlid A."/>
            <person name="Henrissat B."/>
            <person name="Grigoriev I.V."/>
            <person name="Hibbett D.S."/>
            <person name="Martin F."/>
            <person name="Nordberg H.P."/>
            <person name="Cantor M.N."/>
            <person name="Hua S.X."/>
        </authorList>
    </citation>
    <scope>NUCLEOTIDE SEQUENCE [LARGE SCALE GENOMIC DNA]</scope>
    <source>
        <strain evidence="16 17">MAFF 305830</strain>
    </source>
</reference>
<evidence type="ECO:0000256" key="6">
    <source>
        <dbReference type="ARBA" id="ARBA00022617"/>
    </source>
</evidence>
<dbReference type="InterPro" id="IPR017938">
    <property type="entry name" value="Riboflavin_synthase-like_b-brl"/>
</dbReference>
<keyword evidence="7" id="KW-0285">Flavoprotein</keyword>
<keyword evidence="11" id="KW-0521">NADP</keyword>
<dbReference type="GO" id="GO:0005506">
    <property type="term" value="F:iron ion binding"/>
    <property type="evidence" value="ECO:0007669"/>
    <property type="project" value="InterPro"/>
</dbReference>
<dbReference type="HOGENOM" id="CLU_378191_0_0_1"/>
<organism evidence="16 17">
    <name type="scientific">Serendipita vermifera MAFF 305830</name>
    <dbReference type="NCBI Taxonomy" id="933852"/>
    <lineage>
        <taxon>Eukaryota</taxon>
        <taxon>Fungi</taxon>
        <taxon>Dikarya</taxon>
        <taxon>Basidiomycota</taxon>
        <taxon>Agaricomycotina</taxon>
        <taxon>Agaricomycetes</taxon>
        <taxon>Sebacinales</taxon>
        <taxon>Serendipitaceae</taxon>
        <taxon>Serendipita</taxon>
    </lineage>
</organism>
<evidence type="ECO:0000256" key="13">
    <source>
        <dbReference type="ARBA" id="ARBA00023004"/>
    </source>
</evidence>
<name>A0A0C2XBN3_SERVB</name>
<dbReference type="Pfam" id="PF00667">
    <property type="entry name" value="FAD_binding_1"/>
    <property type="match status" value="1"/>
</dbReference>
<dbReference type="GO" id="GO:0005829">
    <property type="term" value="C:cytosol"/>
    <property type="evidence" value="ECO:0007669"/>
    <property type="project" value="TreeGrafter"/>
</dbReference>
<evidence type="ECO:0000256" key="12">
    <source>
        <dbReference type="ARBA" id="ARBA00023002"/>
    </source>
</evidence>
<keyword evidence="6" id="KW-0349">Heme</keyword>
<dbReference type="GO" id="GO:0010181">
    <property type="term" value="F:FMN binding"/>
    <property type="evidence" value="ECO:0007669"/>
    <property type="project" value="TreeGrafter"/>
</dbReference>
<dbReference type="InterPro" id="IPR036396">
    <property type="entry name" value="Cyt_P450_sf"/>
</dbReference>
<evidence type="ECO:0000256" key="5">
    <source>
        <dbReference type="ARBA" id="ARBA00022448"/>
    </source>
</evidence>
<dbReference type="PROSITE" id="PS51384">
    <property type="entry name" value="FAD_FR"/>
    <property type="match status" value="1"/>
</dbReference>
<comment type="similarity">
    <text evidence="4">In the N-terminal section; belongs to the cytochrome P450 family.</text>
</comment>
<dbReference type="SUPFAM" id="SSF63380">
    <property type="entry name" value="Riboflavin synthase domain-like"/>
    <property type="match status" value="1"/>
</dbReference>
<keyword evidence="12" id="KW-0560">Oxidoreductase</keyword>
<dbReference type="Proteomes" id="UP000054097">
    <property type="component" value="Unassembled WGS sequence"/>
</dbReference>
<proteinExistence type="inferred from homology"/>
<feature type="domain" description="FAD-binding FR-type" evidence="15">
    <location>
        <begin position="346"/>
        <end position="576"/>
    </location>
</feature>
<evidence type="ECO:0000256" key="7">
    <source>
        <dbReference type="ARBA" id="ARBA00022630"/>
    </source>
</evidence>
<keyword evidence="9" id="KW-0479">Metal-binding</keyword>
<protein>
    <recommendedName>
        <fullName evidence="15">FAD-binding FR-type domain-containing protein</fullName>
    </recommendedName>
</protein>
<evidence type="ECO:0000256" key="14">
    <source>
        <dbReference type="ARBA" id="ARBA00023033"/>
    </source>
</evidence>
<dbReference type="PRINTS" id="PR00371">
    <property type="entry name" value="FPNCR"/>
</dbReference>
<comment type="cofactor">
    <cofactor evidence="1">
        <name>FMN</name>
        <dbReference type="ChEBI" id="CHEBI:58210"/>
    </cofactor>
</comment>
<dbReference type="GO" id="GO:0016705">
    <property type="term" value="F:oxidoreductase activity, acting on paired donors, with incorporation or reduction of molecular oxygen"/>
    <property type="evidence" value="ECO:0007669"/>
    <property type="project" value="InterPro"/>
</dbReference>
<evidence type="ECO:0000256" key="10">
    <source>
        <dbReference type="ARBA" id="ARBA00022827"/>
    </source>
</evidence>
<evidence type="ECO:0000256" key="9">
    <source>
        <dbReference type="ARBA" id="ARBA00022723"/>
    </source>
</evidence>
<dbReference type="GO" id="GO:0050660">
    <property type="term" value="F:flavin adenine dinucleotide binding"/>
    <property type="evidence" value="ECO:0007669"/>
    <property type="project" value="TreeGrafter"/>
</dbReference>
<dbReference type="InterPro" id="IPR039261">
    <property type="entry name" value="FNR_nucleotide-bd"/>
</dbReference>
<keyword evidence="17" id="KW-1185">Reference proteome</keyword>
<evidence type="ECO:0000256" key="8">
    <source>
        <dbReference type="ARBA" id="ARBA00022643"/>
    </source>
</evidence>
<dbReference type="Gene3D" id="2.40.30.10">
    <property type="entry name" value="Translation factors"/>
    <property type="match status" value="1"/>
</dbReference>
<dbReference type="GO" id="GO:0020037">
    <property type="term" value="F:heme binding"/>
    <property type="evidence" value="ECO:0007669"/>
    <property type="project" value="InterPro"/>
</dbReference>
<dbReference type="Gene3D" id="1.10.630.10">
    <property type="entry name" value="Cytochrome P450"/>
    <property type="match status" value="1"/>
</dbReference>
<reference evidence="17" key="2">
    <citation type="submission" date="2015-01" db="EMBL/GenBank/DDBJ databases">
        <title>Evolutionary Origins and Diversification of the Mycorrhizal Mutualists.</title>
        <authorList>
            <consortium name="DOE Joint Genome Institute"/>
            <consortium name="Mycorrhizal Genomics Consortium"/>
            <person name="Kohler A."/>
            <person name="Kuo A."/>
            <person name="Nagy L.G."/>
            <person name="Floudas D."/>
            <person name="Copeland A."/>
            <person name="Barry K.W."/>
            <person name="Cichocki N."/>
            <person name="Veneault-Fourrey C."/>
            <person name="LaButti K."/>
            <person name="Lindquist E.A."/>
            <person name="Lipzen A."/>
            <person name="Lundell T."/>
            <person name="Morin E."/>
            <person name="Murat C."/>
            <person name="Riley R."/>
            <person name="Ohm R."/>
            <person name="Sun H."/>
            <person name="Tunlid A."/>
            <person name="Henrissat B."/>
            <person name="Grigoriev I.V."/>
            <person name="Hibbett D.S."/>
            <person name="Martin F."/>
        </authorList>
    </citation>
    <scope>NUCLEOTIDE SEQUENCE [LARGE SCALE GENOMIC DNA]</scope>
    <source>
        <strain evidence="17">MAFF 305830</strain>
    </source>
</reference>
<dbReference type="SUPFAM" id="SSF48264">
    <property type="entry name" value="Cytochrome P450"/>
    <property type="match status" value="1"/>
</dbReference>
<dbReference type="GO" id="GO:0003958">
    <property type="term" value="F:NADPH-hemoprotein reductase activity"/>
    <property type="evidence" value="ECO:0007669"/>
    <property type="project" value="TreeGrafter"/>
</dbReference>
<evidence type="ECO:0000256" key="4">
    <source>
        <dbReference type="ARBA" id="ARBA00010018"/>
    </source>
</evidence>
<dbReference type="InterPro" id="IPR023173">
    <property type="entry name" value="NADPH_Cyt_P450_Rdtase_alpha"/>
</dbReference>
<evidence type="ECO:0000256" key="11">
    <source>
        <dbReference type="ARBA" id="ARBA00022857"/>
    </source>
</evidence>
<dbReference type="PANTHER" id="PTHR19384:SF127">
    <property type="entry name" value="BIFUNCTIONAL CYTOCHROME P450_NADPH--P450 REDUCTASE"/>
    <property type="match status" value="1"/>
</dbReference>
<dbReference type="Pfam" id="PF00175">
    <property type="entry name" value="NAD_binding_1"/>
    <property type="match status" value="1"/>
</dbReference>
<accession>A0A0C2XBN3</accession>
<evidence type="ECO:0000256" key="1">
    <source>
        <dbReference type="ARBA" id="ARBA00001917"/>
    </source>
</evidence>
<dbReference type="STRING" id="933852.A0A0C2XBN3"/>
<evidence type="ECO:0000259" key="15">
    <source>
        <dbReference type="PROSITE" id="PS51384"/>
    </source>
</evidence>
<dbReference type="Gene3D" id="1.20.990.10">
    <property type="entry name" value="NADPH-cytochrome p450 Reductase, Chain A, domain 3"/>
    <property type="match status" value="1"/>
</dbReference>
<dbReference type="CDD" id="cd06206">
    <property type="entry name" value="bifunctional_CYPOR"/>
    <property type="match status" value="1"/>
</dbReference>
<evidence type="ECO:0000256" key="3">
    <source>
        <dbReference type="ARBA" id="ARBA00001974"/>
    </source>
</evidence>
<keyword evidence="5" id="KW-0813">Transport</keyword>
<dbReference type="FunFam" id="1.10.630.10:FF:000040">
    <property type="entry name" value="Bifunctional cytochrome P450/NADPH--P450 reductase"/>
    <property type="match status" value="1"/>
</dbReference>
<comment type="cofactor">
    <cofactor evidence="3">
        <name>FAD</name>
        <dbReference type="ChEBI" id="CHEBI:57692"/>
    </cofactor>
</comment>
<evidence type="ECO:0000313" key="16">
    <source>
        <dbReference type="EMBL" id="KIM26552.1"/>
    </source>
</evidence>
<dbReference type="Pfam" id="PF00067">
    <property type="entry name" value="p450"/>
    <property type="match status" value="1"/>
</dbReference>
<gene>
    <name evidence="16" type="ORF">M408DRAFT_9798</name>
</gene>
<dbReference type="InterPro" id="IPR001128">
    <property type="entry name" value="Cyt_P450"/>
</dbReference>
<dbReference type="EMBL" id="KN824305">
    <property type="protein sequence ID" value="KIM26552.1"/>
    <property type="molecule type" value="Genomic_DNA"/>
</dbReference>
<evidence type="ECO:0000256" key="2">
    <source>
        <dbReference type="ARBA" id="ARBA00001971"/>
    </source>
</evidence>
<dbReference type="InterPro" id="IPR003097">
    <property type="entry name" value="CysJ-like_FAD-binding"/>
</dbReference>
<comment type="cofactor">
    <cofactor evidence="2">
        <name>heme</name>
        <dbReference type="ChEBI" id="CHEBI:30413"/>
    </cofactor>
</comment>
<dbReference type="PANTHER" id="PTHR19384">
    <property type="entry name" value="NITRIC OXIDE SYNTHASE-RELATED"/>
    <property type="match status" value="1"/>
</dbReference>